<reference evidence="2 3" key="1">
    <citation type="submission" date="2024-06" db="EMBL/GenBank/DDBJ databases">
        <title>Genomic Encyclopedia of Type Strains, Phase IV (KMG-IV): sequencing the most valuable type-strain genomes for metagenomic binning, comparative biology and taxonomic classification.</title>
        <authorList>
            <person name="Goeker M."/>
        </authorList>
    </citation>
    <scope>NUCLEOTIDE SEQUENCE [LARGE SCALE GENOMIC DNA]</scope>
    <source>
        <strain evidence="2 3">DSM 28102</strain>
    </source>
</reference>
<sequence length="203" mass="21593">MSRVSAAIAVTGFLFSGASLAEDYRCASFANDVYGQDAGEANSSYEFAVSRGIVDGVFVASQRSPLAVSQDQTRGQFRRAVAVRCSSHPDETVENAALTVSGLLPDASEYRSMAPLDFNLAKSSIVGTKVSLSGDLSVSSDSATLYSDEMNTNSIKIDISQLAQTDREYLTENCTGLCQITINGVVSKFNFSEGLKAESIAHE</sequence>
<dbReference type="RefSeq" id="WP_354435874.1">
    <property type="nucleotide sequence ID" value="NZ_JBEPLY010000021.1"/>
</dbReference>
<name>A0ABV2IGP9_9HYPH</name>
<feature type="chain" id="PRO_5047222491" description="Lipid/polyisoprenoid-binding YceI-like domain-containing protein" evidence="1">
    <location>
        <begin position="22"/>
        <end position="203"/>
    </location>
</feature>
<organism evidence="2 3">
    <name type="scientific">Martelella mangrovi</name>
    <dbReference type="NCBI Taxonomy" id="1397477"/>
    <lineage>
        <taxon>Bacteria</taxon>
        <taxon>Pseudomonadati</taxon>
        <taxon>Pseudomonadota</taxon>
        <taxon>Alphaproteobacteria</taxon>
        <taxon>Hyphomicrobiales</taxon>
        <taxon>Aurantimonadaceae</taxon>
        <taxon>Martelella</taxon>
    </lineage>
</organism>
<proteinExistence type="predicted"/>
<dbReference type="Proteomes" id="UP001549164">
    <property type="component" value="Unassembled WGS sequence"/>
</dbReference>
<dbReference type="EMBL" id="JBEPLY010000021">
    <property type="protein sequence ID" value="MET3602115.1"/>
    <property type="molecule type" value="Genomic_DNA"/>
</dbReference>
<evidence type="ECO:0008006" key="4">
    <source>
        <dbReference type="Google" id="ProtNLM"/>
    </source>
</evidence>
<comment type="caution">
    <text evidence="2">The sequence shown here is derived from an EMBL/GenBank/DDBJ whole genome shotgun (WGS) entry which is preliminary data.</text>
</comment>
<evidence type="ECO:0000313" key="2">
    <source>
        <dbReference type="EMBL" id="MET3602115.1"/>
    </source>
</evidence>
<keyword evidence="1" id="KW-0732">Signal</keyword>
<feature type="signal peptide" evidence="1">
    <location>
        <begin position="1"/>
        <end position="21"/>
    </location>
</feature>
<evidence type="ECO:0000313" key="3">
    <source>
        <dbReference type="Proteomes" id="UP001549164"/>
    </source>
</evidence>
<accession>A0ABV2IGP9</accession>
<keyword evidence="3" id="KW-1185">Reference proteome</keyword>
<gene>
    <name evidence="2" type="ORF">ABID12_004082</name>
</gene>
<protein>
    <recommendedName>
        <fullName evidence="4">Lipid/polyisoprenoid-binding YceI-like domain-containing protein</fullName>
    </recommendedName>
</protein>
<evidence type="ECO:0000256" key="1">
    <source>
        <dbReference type="SAM" id="SignalP"/>
    </source>
</evidence>